<name>K6BVW2_SCHAZ</name>
<accession>K6BVW2</accession>
<feature type="transmembrane region" description="Helical" evidence="1">
    <location>
        <begin position="230"/>
        <end position="249"/>
    </location>
</feature>
<sequence>MKDVYVALFTGLITVLVLIIKHWKEFIDSIDKIIPPGWKENFYYKLIFFVIKLITQIVLVVFFTIKHYLRILVGWFLRRPLIFMMIVLIIYFSLIVKVFQRDEIVNILIGIYKYFNIITFQHIPNLDPVNIGEINRIIEKKLLNKVTFLDLLWKILSVILPTSITIYIFTYREQKLTSLSSMNKNQTDLLMLHFLLFSLFTIILSRYQVFLIQRANAINGEANLYIINDGLVNVTVTFIFFIISIILAYSSFKSLWRRLNLGAQLKKSIKETKQLILEMSFSSTLFTIRSNDNTYLCRKLLYDSLHTKVESIYQMFTITVNNNMNELFVSNYKSWKITMDYIHNDHRLYYLINEDRYLFFLRRDKQHYISLYRSLLKNHIGLVFLLFEKNKLDEGHDCLLQFFNMGPKGFNYSLQSHDARVLKELKLNYYEIVAEFLQSIYELSMGLYIKNHSSLNLVFKKISGLIDDKLIEKEDLLIVYKALLINAIERNDLKFLTSVLRYVSEFDKFKSENFLGINTNRTELLGIKIDIKKLNNKFLNRNKEQAKPTNFKEITIYLLLQSLIKSAELSHYEVTGLLLKVLVTNYSGEEISDFLCKVEENRVLIDELLGKRPISNKLKYDFDFNKSIYEYNFNKIVLLIYLHQKWSLEYNLRLTESAKRTDFLLPINLSIHLGKCSYKLHLLEKICNDSDRFDLICLKNIDFINKLKNDPFFTKIIL</sequence>
<keyword evidence="1" id="KW-0812">Transmembrane</keyword>
<keyword evidence="1" id="KW-0472">Membrane</keyword>
<feature type="transmembrane region" description="Helical" evidence="1">
    <location>
        <begin position="43"/>
        <end position="69"/>
    </location>
</feature>
<feature type="transmembrane region" description="Helical" evidence="1">
    <location>
        <begin position="81"/>
        <end position="99"/>
    </location>
</feature>
<dbReference type="Proteomes" id="UP000006315">
    <property type="component" value="Unassembled WGS sequence"/>
</dbReference>
<evidence type="ECO:0000256" key="1">
    <source>
        <dbReference type="SAM" id="Phobius"/>
    </source>
</evidence>
<evidence type="ECO:0000313" key="3">
    <source>
        <dbReference type="Proteomes" id="UP000006315"/>
    </source>
</evidence>
<dbReference type="PATRIC" id="fig|1131731.3.peg.3832"/>
<keyword evidence="3" id="KW-1185">Reference proteome</keyword>
<organism evidence="2 3">
    <name type="scientific">Schinkia azotoformans LMG 9581</name>
    <dbReference type="NCBI Taxonomy" id="1131731"/>
    <lineage>
        <taxon>Bacteria</taxon>
        <taxon>Bacillati</taxon>
        <taxon>Bacillota</taxon>
        <taxon>Bacilli</taxon>
        <taxon>Bacillales</taxon>
        <taxon>Bacillaceae</taxon>
        <taxon>Calidifontibacillus/Schinkia group</taxon>
        <taxon>Schinkia</taxon>
    </lineage>
</organism>
<gene>
    <name evidence="2" type="ORF">BAZO_18778</name>
</gene>
<keyword evidence="1" id="KW-1133">Transmembrane helix</keyword>
<evidence type="ECO:0000313" key="2">
    <source>
        <dbReference type="EMBL" id="EKN63050.1"/>
    </source>
</evidence>
<dbReference type="RefSeq" id="WP_003332964.1">
    <property type="nucleotide sequence ID" value="NZ_AJLR01000148.1"/>
</dbReference>
<dbReference type="EMBL" id="AJLR01000148">
    <property type="protein sequence ID" value="EKN63050.1"/>
    <property type="molecule type" value="Genomic_DNA"/>
</dbReference>
<comment type="caution">
    <text evidence="2">The sequence shown here is derived from an EMBL/GenBank/DDBJ whole genome shotgun (WGS) entry which is preliminary data.</text>
</comment>
<dbReference type="STRING" id="1131731.BAZO_18778"/>
<feature type="transmembrane region" description="Helical" evidence="1">
    <location>
        <begin position="5"/>
        <end position="23"/>
    </location>
</feature>
<protein>
    <submittedName>
        <fullName evidence="2">Uncharacterized protein</fullName>
    </submittedName>
</protein>
<reference evidence="2 3" key="1">
    <citation type="journal article" date="2012" name="Front. Microbiol.">
        <title>Redundancy and modularity in membrane-associated dissimilatory nitrate reduction in Bacillus.</title>
        <authorList>
            <person name="Heylen K."/>
            <person name="Keltjens J."/>
        </authorList>
    </citation>
    <scope>NUCLEOTIDE SEQUENCE [LARGE SCALE GENOMIC DNA]</scope>
    <source>
        <strain evidence="2 3">LMG 9581</strain>
    </source>
</reference>
<feature type="transmembrane region" description="Helical" evidence="1">
    <location>
        <begin position="190"/>
        <end position="210"/>
    </location>
</feature>
<dbReference type="AlphaFoldDB" id="K6BVW2"/>
<feature type="transmembrane region" description="Helical" evidence="1">
    <location>
        <begin position="151"/>
        <end position="169"/>
    </location>
</feature>
<proteinExistence type="predicted"/>